<keyword evidence="3" id="KW-1185">Reference proteome</keyword>
<gene>
    <name evidence="2" type="ORF">GARC_2096</name>
</gene>
<dbReference type="EMBL" id="BAEO01000027">
    <property type="protein sequence ID" value="GAC19063.1"/>
    <property type="molecule type" value="Genomic_DNA"/>
</dbReference>
<dbReference type="InterPro" id="IPR029058">
    <property type="entry name" value="AB_hydrolase_fold"/>
</dbReference>
<dbReference type="AlphaFoldDB" id="K6YQZ0"/>
<dbReference type="RefSeq" id="WP_007619471.1">
    <property type="nucleotide sequence ID" value="NZ_BAEO01000027.1"/>
</dbReference>
<evidence type="ECO:0000313" key="3">
    <source>
        <dbReference type="Proteomes" id="UP000006327"/>
    </source>
</evidence>
<dbReference type="InterPro" id="IPR000639">
    <property type="entry name" value="Epox_hydrolase-like"/>
</dbReference>
<dbReference type="InterPro" id="IPR050266">
    <property type="entry name" value="AB_hydrolase_sf"/>
</dbReference>
<dbReference type="Proteomes" id="UP000006327">
    <property type="component" value="Unassembled WGS sequence"/>
</dbReference>
<protein>
    <recommendedName>
        <fullName evidence="1">AB hydrolase-1 domain-containing protein</fullName>
    </recommendedName>
</protein>
<dbReference type="STRING" id="493475.GARC_2096"/>
<evidence type="ECO:0000259" key="1">
    <source>
        <dbReference type="Pfam" id="PF00561"/>
    </source>
</evidence>
<dbReference type="PANTHER" id="PTHR43798">
    <property type="entry name" value="MONOACYLGLYCEROL LIPASE"/>
    <property type="match status" value="1"/>
</dbReference>
<dbReference type="SUPFAM" id="SSF53474">
    <property type="entry name" value="alpha/beta-Hydrolases"/>
    <property type="match status" value="1"/>
</dbReference>
<dbReference type="Gene3D" id="3.40.50.1820">
    <property type="entry name" value="alpha/beta hydrolase"/>
    <property type="match status" value="1"/>
</dbReference>
<evidence type="ECO:0000313" key="2">
    <source>
        <dbReference type="EMBL" id="GAC19063.1"/>
    </source>
</evidence>
<organism evidence="2 3">
    <name type="scientific">Paraglaciecola arctica BSs20135</name>
    <dbReference type="NCBI Taxonomy" id="493475"/>
    <lineage>
        <taxon>Bacteria</taxon>
        <taxon>Pseudomonadati</taxon>
        <taxon>Pseudomonadota</taxon>
        <taxon>Gammaproteobacteria</taxon>
        <taxon>Alteromonadales</taxon>
        <taxon>Alteromonadaceae</taxon>
        <taxon>Paraglaciecola</taxon>
    </lineage>
</organism>
<reference evidence="2 3" key="1">
    <citation type="journal article" date="2017" name="Antonie Van Leeuwenhoek">
        <title>Rhizobium rhizosphaerae sp. nov., a novel species isolated from rice rhizosphere.</title>
        <authorList>
            <person name="Zhao J.J."/>
            <person name="Zhang J."/>
            <person name="Zhang R.J."/>
            <person name="Zhang C.W."/>
            <person name="Yin H.Q."/>
            <person name="Zhang X.X."/>
        </authorList>
    </citation>
    <scope>NUCLEOTIDE SEQUENCE [LARGE SCALE GENOMIC DNA]</scope>
    <source>
        <strain evidence="2 3">BSs20135</strain>
    </source>
</reference>
<accession>K6YQZ0</accession>
<dbReference type="eggNOG" id="COG2267">
    <property type="taxonomic scope" value="Bacteria"/>
</dbReference>
<feature type="domain" description="AB hydrolase-1" evidence="1">
    <location>
        <begin position="43"/>
        <end position="269"/>
    </location>
</feature>
<comment type="caution">
    <text evidence="2">The sequence shown here is derived from an EMBL/GenBank/DDBJ whole genome shotgun (WGS) entry which is preliminary data.</text>
</comment>
<dbReference type="InterPro" id="IPR000073">
    <property type="entry name" value="AB_hydrolase_1"/>
</dbReference>
<dbReference type="OrthoDB" id="9773293at2"/>
<dbReference type="PRINTS" id="PR00111">
    <property type="entry name" value="ABHYDROLASE"/>
</dbReference>
<sequence>MTNDSVERFQQITARLAQYPLQLMTEKEIAISYRENGVKSTTTIVFLHGIGSGSASWLQQLESKFGGCRLIAWDAPGYGDSSLMADSPSESQAYAERLLLFITHLQLDKIHLVGHSLGAIVAAAFAKSWPDKIQSLTLVNPALGYGKSSKKIRDELLNARIADIEKTGVEGMANISPLRLLSANAQQTAFDIVQFNTRRLRHYGYSQAASLLVSSDLIADIENYTKPVLVLYGAEDIVVPEENALLVAKVCQSSIFQKIPDAGHAAYIEQANVFERLLLSFIGNKIKQ</sequence>
<dbReference type="PRINTS" id="PR00412">
    <property type="entry name" value="EPOXHYDRLASE"/>
</dbReference>
<dbReference type="Pfam" id="PF00561">
    <property type="entry name" value="Abhydrolase_1"/>
    <property type="match status" value="1"/>
</dbReference>
<name>K6YQZ0_9ALTE</name>
<proteinExistence type="predicted"/>
<dbReference type="GO" id="GO:0003824">
    <property type="term" value="F:catalytic activity"/>
    <property type="evidence" value="ECO:0007669"/>
    <property type="project" value="InterPro"/>
</dbReference>